<reference evidence="1 2" key="1">
    <citation type="submission" date="2019-10" db="EMBL/GenBank/DDBJ databases">
        <title>Nocardia macrotermitis sp. nov. and Nocardia aurantia sp. nov., isolated from the gut of fungus growing-termite Macrotermes natalensis.</title>
        <authorList>
            <person name="Benndorf R."/>
            <person name="Schwitalla J."/>
            <person name="Martin K."/>
            <person name="De Beer W."/>
            <person name="Kaster A.-K."/>
            <person name="Vollmers J."/>
            <person name="Poulsen M."/>
            <person name="Beemelmanns C."/>
        </authorList>
    </citation>
    <scope>NUCLEOTIDE SEQUENCE [LARGE SCALE GENOMIC DNA]</scope>
    <source>
        <strain evidence="1 2">RB56</strain>
    </source>
</reference>
<evidence type="ECO:0000313" key="1">
    <source>
        <dbReference type="EMBL" id="MQY28899.1"/>
    </source>
</evidence>
<evidence type="ECO:0000313" key="2">
    <source>
        <dbReference type="Proteomes" id="UP000431401"/>
    </source>
</evidence>
<dbReference type="Proteomes" id="UP000431401">
    <property type="component" value="Unassembled WGS sequence"/>
</dbReference>
<dbReference type="AlphaFoldDB" id="A0A7K0DT04"/>
<name>A0A7K0DT04_9NOCA</name>
<dbReference type="EMBL" id="WEGI01000010">
    <property type="protein sequence ID" value="MQY28899.1"/>
    <property type="molecule type" value="Genomic_DNA"/>
</dbReference>
<accession>A0A7K0DT04</accession>
<keyword evidence="2" id="KW-1185">Reference proteome</keyword>
<proteinExistence type="predicted"/>
<protein>
    <submittedName>
        <fullName evidence="1">Uncharacterized protein</fullName>
    </submittedName>
</protein>
<sequence>MGQIVGVPDACYFWLARPASGFDPDAVAPTLSILDTEILPNGSEIALPGPPSDTVAGRWWVSGVPADSYRMSVAAVVAHVLDSGRGR</sequence>
<comment type="caution">
    <text evidence="1">The sequence shown here is derived from an EMBL/GenBank/DDBJ whole genome shotgun (WGS) entry which is preliminary data.</text>
</comment>
<organism evidence="1 2">
    <name type="scientific">Nocardia aurantia</name>
    <dbReference type="NCBI Taxonomy" id="2585199"/>
    <lineage>
        <taxon>Bacteria</taxon>
        <taxon>Bacillati</taxon>
        <taxon>Actinomycetota</taxon>
        <taxon>Actinomycetes</taxon>
        <taxon>Mycobacteriales</taxon>
        <taxon>Nocardiaceae</taxon>
        <taxon>Nocardia</taxon>
    </lineage>
</organism>
<gene>
    <name evidence="1" type="ORF">NRB56_44840</name>
</gene>